<organism evidence="1 2">
    <name type="scientific">Candidatus Amesbacteria bacterium GW2011_GWA1_48_9</name>
    <dbReference type="NCBI Taxonomy" id="1618355"/>
    <lineage>
        <taxon>Bacteria</taxon>
        <taxon>Candidatus Amesiibacteriota</taxon>
    </lineage>
</organism>
<comment type="caution">
    <text evidence="1">The sequence shown here is derived from an EMBL/GenBank/DDBJ whole genome shotgun (WGS) entry which is preliminary data.</text>
</comment>
<accession>A0A0G1Y0R5</accession>
<reference evidence="1 2" key="1">
    <citation type="journal article" date="2015" name="Nature">
        <title>rRNA introns, odd ribosomes, and small enigmatic genomes across a large radiation of phyla.</title>
        <authorList>
            <person name="Brown C.T."/>
            <person name="Hug L.A."/>
            <person name="Thomas B.C."/>
            <person name="Sharon I."/>
            <person name="Castelle C.J."/>
            <person name="Singh A."/>
            <person name="Wilkins M.J."/>
            <person name="Williams K.H."/>
            <person name="Banfield J.F."/>
        </authorList>
    </citation>
    <scope>NUCLEOTIDE SEQUENCE [LARGE SCALE GENOMIC DNA]</scope>
</reference>
<evidence type="ECO:0000313" key="1">
    <source>
        <dbReference type="EMBL" id="KKW00114.1"/>
    </source>
</evidence>
<proteinExistence type="predicted"/>
<name>A0A0G1Y0R5_9BACT</name>
<dbReference type="Proteomes" id="UP000034637">
    <property type="component" value="Unassembled WGS sequence"/>
</dbReference>
<evidence type="ECO:0000313" key="2">
    <source>
        <dbReference type="Proteomes" id="UP000034637"/>
    </source>
</evidence>
<gene>
    <name evidence="1" type="ORF">UY33_C0015G0001</name>
</gene>
<sequence>MAAYMSKDASCTSRSGIASLGRAYGIRLSVRYIRTLSGDGYRNFIESLILAQDERWRSALSMQVERSPRGDSRRRVSTA</sequence>
<dbReference type="AlphaFoldDB" id="A0A0G1Y0R5"/>
<protein>
    <submittedName>
        <fullName evidence="1">Uncharacterized protein</fullName>
    </submittedName>
</protein>
<dbReference type="EMBL" id="LCPP01000015">
    <property type="protein sequence ID" value="KKW00114.1"/>
    <property type="molecule type" value="Genomic_DNA"/>
</dbReference>